<name>A0A368FVH3_ANCCA</name>
<protein>
    <submittedName>
        <fullName evidence="1">Uncharacterized protein</fullName>
    </submittedName>
</protein>
<dbReference type="Proteomes" id="UP000252519">
    <property type="component" value="Unassembled WGS sequence"/>
</dbReference>
<dbReference type="EMBL" id="JOJR01000737">
    <property type="protein sequence ID" value="RCN34800.1"/>
    <property type="molecule type" value="Genomic_DNA"/>
</dbReference>
<reference evidence="1 2" key="1">
    <citation type="submission" date="2014-10" db="EMBL/GenBank/DDBJ databases">
        <title>Draft genome of the hookworm Ancylostoma caninum.</title>
        <authorList>
            <person name="Mitreva M."/>
        </authorList>
    </citation>
    <scope>NUCLEOTIDE SEQUENCE [LARGE SCALE GENOMIC DNA]</scope>
    <source>
        <strain evidence="1 2">Baltimore</strain>
    </source>
</reference>
<evidence type="ECO:0000313" key="2">
    <source>
        <dbReference type="Proteomes" id="UP000252519"/>
    </source>
</evidence>
<proteinExistence type="predicted"/>
<keyword evidence="2" id="KW-1185">Reference proteome</keyword>
<gene>
    <name evidence="1" type="ORF">ANCCAN_19351</name>
</gene>
<dbReference type="AlphaFoldDB" id="A0A368FVH3"/>
<organism evidence="1 2">
    <name type="scientific">Ancylostoma caninum</name>
    <name type="common">Dog hookworm</name>
    <dbReference type="NCBI Taxonomy" id="29170"/>
    <lineage>
        <taxon>Eukaryota</taxon>
        <taxon>Metazoa</taxon>
        <taxon>Ecdysozoa</taxon>
        <taxon>Nematoda</taxon>
        <taxon>Chromadorea</taxon>
        <taxon>Rhabditida</taxon>
        <taxon>Rhabditina</taxon>
        <taxon>Rhabditomorpha</taxon>
        <taxon>Strongyloidea</taxon>
        <taxon>Ancylostomatidae</taxon>
        <taxon>Ancylostomatinae</taxon>
        <taxon>Ancylostoma</taxon>
    </lineage>
</organism>
<evidence type="ECO:0000313" key="1">
    <source>
        <dbReference type="EMBL" id="RCN34800.1"/>
    </source>
</evidence>
<accession>A0A368FVH3</accession>
<comment type="caution">
    <text evidence="1">The sequence shown here is derived from an EMBL/GenBank/DDBJ whole genome shotgun (WGS) entry which is preliminary data.</text>
</comment>
<sequence>MIVTAWLRVAHTGSPARRSTPQEAANPLNYGVFLATLPSQVDRKGTRNAPHSGFFYVHVWDPKHCVDRSTEKAWRNAPYMRREGMFWKFFQLRQLIQSAKKPITVT</sequence>